<dbReference type="Proteomes" id="UP000276379">
    <property type="component" value="Unassembled WGS sequence"/>
</dbReference>
<gene>
    <name evidence="2" type="ORF">CQW44_30000</name>
</gene>
<keyword evidence="3" id="KW-1185">Reference proteome</keyword>
<evidence type="ECO:0000256" key="1">
    <source>
        <dbReference type="SAM" id="MobiDB-lite"/>
    </source>
</evidence>
<comment type="caution">
    <text evidence="2">The sequence shown here is derived from an EMBL/GenBank/DDBJ whole genome shotgun (WGS) entry which is preliminary data.</text>
</comment>
<reference evidence="2 3" key="1">
    <citation type="submission" date="2017-10" db="EMBL/GenBank/DDBJ databases">
        <title>Draft genome of actinobacteria isolated from guarana (Paullinia cupana (Mart.) Ducke.</title>
        <authorList>
            <person name="Siqueira K.A."/>
            <person name="Liotti R.G."/>
            <person name="Mendes T.A."/>
            <person name="Soares M.A."/>
        </authorList>
    </citation>
    <scope>NUCLEOTIDE SEQUENCE [LARGE SCALE GENOMIC DNA]</scope>
    <source>
        <strain evidence="2 3">199</strain>
    </source>
</reference>
<evidence type="ECO:0000313" key="3">
    <source>
        <dbReference type="Proteomes" id="UP000276379"/>
    </source>
</evidence>
<proteinExistence type="predicted"/>
<dbReference type="AlphaFoldDB" id="A0A3R8RXB2"/>
<sequence>MGRGAALAGPGPARLRAAGGGRDLLRPPGRAQRTRLRRTRAPLMNTRRETCPPLTNTRR</sequence>
<organism evidence="2 3">
    <name type="scientific">Streptomyces griseofuscus</name>
    <dbReference type="NCBI Taxonomy" id="146922"/>
    <lineage>
        <taxon>Bacteria</taxon>
        <taxon>Bacillati</taxon>
        <taxon>Actinomycetota</taxon>
        <taxon>Actinomycetes</taxon>
        <taxon>Kitasatosporales</taxon>
        <taxon>Streptomycetaceae</taxon>
        <taxon>Streptomyces</taxon>
    </lineage>
</organism>
<feature type="region of interest" description="Disordered" evidence="1">
    <location>
        <begin position="1"/>
        <end position="59"/>
    </location>
</feature>
<accession>A0A3R8RXB2</accession>
<evidence type="ECO:0000313" key="2">
    <source>
        <dbReference type="EMBL" id="RRQ82604.1"/>
    </source>
</evidence>
<name>A0A3R8RXB2_9ACTN</name>
<feature type="compositionally biased region" description="Low complexity" evidence="1">
    <location>
        <begin position="1"/>
        <end position="17"/>
    </location>
</feature>
<protein>
    <submittedName>
        <fullName evidence="2">Uncharacterized protein</fullName>
    </submittedName>
</protein>
<dbReference type="EMBL" id="PDES01000014">
    <property type="protein sequence ID" value="RRQ82604.1"/>
    <property type="molecule type" value="Genomic_DNA"/>
</dbReference>